<evidence type="ECO:0000256" key="2">
    <source>
        <dbReference type="SAM" id="Phobius"/>
    </source>
</evidence>
<reference evidence="3" key="3">
    <citation type="submission" date="2015-04" db="UniProtKB">
        <authorList>
            <consortium name="EnsemblPlants"/>
        </authorList>
    </citation>
    <scope>IDENTIFICATION</scope>
</reference>
<dbReference type="Proteomes" id="UP000032180">
    <property type="component" value="Chromosome 5"/>
</dbReference>
<dbReference type="HOGENOM" id="CLU_2964167_0_0_1"/>
<accession>A0A0D9WK91</accession>
<reference evidence="4" key="2">
    <citation type="submission" date="2013-12" db="EMBL/GenBank/DDBJ databases">
        <authorList>
            <person name="Yu Y."/>
            <person name="Lee S."/>
            <person name="de Baynast K."/>
            <person name="Wissotski M."/>
            <person name="Liu L."/>
            <person name="Talag J."/>
            <person name="Goicoechea J."/>
            <person name="Angelova A."/>
            <person name="Jetty R."/>
            <person name="Kudrna D."/>
            <person name="Golser W."/>
            <person name="Rivera L."/>
            <person name="Zhang J."/>
            <person name="Wing R."/>
        </authorList>
    </citation>
    <scope>NUCLEOTIDE SEQUENCE</scope>
</reference>
<keyword evidence="2" id="KW-1133">Transmembrane helix</keyword>
<keyword evidence="4" id="KW-1185">Reference proteome</keyword>
<dbReference type="AlphaFoldDB" id="A0A0D9WK91"/>
<dbReference type="EnsemblPlants" id="LPERR05G22910.1">
    <property type="protein sequence ID" value="LPERR05G22910.1"/>
    <property type="gene ID" value="LPERR05G22910"/>
</dbReference>
<organism evidence="3 4">
    <name type="scientific">Leersia perrieri</name>
    <dbReference type="NCBI Taxonomy" id="77586"/>
    <lineage>
        <taxon>Eukaryota</taxon>
        <taxon>Viridiplantae</taxon>
        <taxon>Streptophyta</taxon>
        <taxon>Embryophyta</taxon>
        <taxon>Tracheophyta</taxon>
        <taxon>Spermatophyta</taxon>
        <taxon>Magnoliopsida</taxon>
        <taxon>Liliopsida</taxon>
        <taxon>Poales</taxon>
        <taxon>Poaceae</taxon>
        <taxon>BOP clade</taxon>
        <taxon>Oryzoideae</taxon>
        <taxon>Oryzeae</taxon>
        <taxon>Oryzinae</taxon>
        <taxon>Leersia</taxon>
    </lineage>
</organism>
<dbReference type="Gramene" id="LPERR05G22910.1">
    <property type="protein sequence ID" value="LPERR05G22910.1"/>
    <property type="gene ID" value="LPERR05G22910"/>
</dbReference>
<name>A0A0D9WK91_9ORYZ</name>
<evidence type="ECO:0000313" key="3">
    <source>
        <dbReference type="EnsemblPlants" id="LPERR05G22910.1"/>
    </source>
</evidence>
<keyword evidence="2" id="KW-0472">Membrane</keyword>
<evidence type="ECO:0000313" key="4">
    <source>
        <dbReference type="Proteomes" id="UP000032180"/>
    </source>
</evidence>
<protein>
    <submittedName>
        <fullName evidence="3">Uncharacterized protein</fullName>
    </submittedName>
</protein>
<reference evidence="3 4" key="1">
    <citation type="submission" date="2012-08" db="EMBL/GenBank/DDBJ databases">
        <title>Oryza genome evolution.</title>
        <authorList>
            <person name="Wing R.A."/>
        </authorList>
    </citation>
    <scope>NUCLEOTIDE SEQUENCE</scope>
</reference>
<evidence type="ECO:0000256" key="1">
    <source>
        <dbReference type="SAM" id="MobiDB-lite"/>
    </source>
</evidence>
<keyword evidence="2" id="KW-0812">Transmembrane</keyword>
<proteinExistence type="predicted"/>
<feature type="region of interest" description="Disordered" evidence="1">
    <location>
        <begin position="39"/>
        <end position="59"/>
    </location>
</feature>
<feature type="transmembrane region" description="Helical" evidence="2">
    <location>
        <begin position="21"/>
        <end position="38"/>
    </location>
</feature>
<sequence>MGEQSRCRVQIATRRHAMDKTALLLPAMAAAPPMLSLYPGGDSDPYNGGELPYPGGGLS</sequence>